<proteinExistence type="predicted"/>
<evidence type="ECO:0000313" key="2">
    <source>
        <dbReference type="Proteomes" id="UP000297280"/>
    </source>
</evidence>
<name>A0A4Z1KAY8_9HELO</name>
<dbReference type="EMBL" id="PQXO01000661">
    <property type="protein sequence ID" value="TGO83333.1"/>
    <property type="molecule type" value="Genomic_DNA"/>
</dbReference>
<dbReference type="Proteomes" id="UP000297280">
    <property type="component" value="Unassembled WGS sequence"/>
</dbReference>
<sequence length="365" mass="42870">MGPFKDTYKVHSSKLNLSPKKSESKYNIKPKEIVSKVKSSKLLSKIRTLAKREKVLYGPRTWMDHWKDNVPVISASKEFYGVPQAIIELLWTHVIESDEEELHYYIEPSLIESMYHYDHSKDSSDYVFKVKMTGARTLTRIYRFSRSLALKKLCGTLPILYMPFSDIGIFRFDPKRDIIHIWNFYFLAGQMTPTFGMGVPLDEHLAQSSARELWTYHPKFRHVRKRFWIARQAKYIYYLFKQREQSLETRQVDRSSNEFHEMHELQGGAWRFSNSIQHLVIDYTSLCKSILAIHETMDTIHTNTPGAGTMPEFTAEFGPVSDFFRFLREIGNVRYLRVGDDKWHKLSDEELFNSLLEGQSALLDL</sequence>
<accession>A0A4Z1KAY8</accession>
<comment type="caution">
    <text evidence="1">The sequence shown here is derived from an EMBL/GenBank/DDBJ whole genome shotgun (WGS) entry which is preliminary data.</text>
</comment>
<organism evidence="1 2">
    <name type="scientific">Botrytis porri</name>
    <dbReference type="NCBI Taxonomy" id="87229"/>
    <lineage>
        <taxon>Eukaryota</taxon>
        <taxon>Fungi</taxon>
        <taxon>Dikarya</taxon>
        <taxon>Ascomycota</taxon>
        <taxon>Pezizomycotina</taxon>
        <taxon>Leotiomycetes</taxon>
        <taxon>Helotiales</taxon>
        <taxon>Sclerotiniaceae</taxon>
        <taxon>Botrytis</taxon>
    </lineage>
</organism>
<reference evidence="1 2" key="1">
    <citation type="submission" date="2017-12" db="EMBL/GenBank/DDBJ databases">
        <title>Comparative genomics of Botrytis spp.</title>
        <authorList>
            <person name="Valero-Jimenez C.A."/>
            <person name="Tapia P."/>
            <person name="Veloso J."/>
            <person name="Silva-Moreno E."/>
            <person name="Staats M."/>
            <person name="Valdes J.H."/>
            <person name="Van Kan J.A.L."/>
        </authorList>
    </citation>
    <scope>NUCLEOTIDE SEQUENCE [LARGE SCALE GENOMIC DNA]</scope>
    <source>
        <strain evidence="1 2">MUCL3349</strain>
    </source>
</reference>
<evidence type="ECO:0000313" key="1">
    <source>
        <dbReference type="EMBL" id="TGO83333.1"/>
    </source>
</evidence>
<keyword evidence="2" id="KW-1185">Reference proteome</keyword>
<dbReference type="AlphaFoldDB" id="A0A4Z1KAY8"/>
<protein>
    <submittedName>
        <fullName evidence="1">Uncharacterized protein</fullName>
    </submittedName>
</protein>
<gene>
    <name evidence="1" type="ORF">BPOR_0662g00050</name>
</gene>